<keyword evidence="1" id="KW-0175">Coiled coil</keyword>
<proteinExistence type="predicted"/>
<keyword evidence="3" id="KW-1185">Reference proteome</keyword>
<comment type="caution">
    <text evidence="2">The sequence shown here is derived from an EMBL/GenBank/DDBJ whole genome shotgun (WGS) entry which is preliminary data.</text>
</comment>
<dbReference type="Proteomes" id="UP000198647">
    <property type="component" value="Unassembled WGS sequence"/>
</dbReference>
<dbReference type="EMBL" id="FNOS01000002">
    <property type="protein sequence ID" value="SDX64585.1"/>
    <property type="molecule type" value="Genomic_DNA"/>
</dbReference>
<organism evidence="2 3">
    <name type="scientific">Salimicrobium album</name>
    <dbReference type="NCBI Taxonomy" id="50717"/>
    <lineage>
        <taxon>Bacteria</taxon>
        <taxon>Bacillati</taxon>
        <taxon>Bacillota</taxon>
        <taxon>Bacilli</taxon>
        <taxon>Bacillales</taxon>
        <taxon>Bacillaceae</taxon>
        <taxon>Salimicrobium</taxon>
    </lineage>
</organism>
<dbReference type="RefSeq" id="WP_093105966.1">
    <property type="nucleotide sequence ID" value="NZ_FNOS01000002.1"/>
</dbReference>
<protein>
    <recommendedName>
        <fullName evidence="4">AP2 domain-containing protein</fullName>
    </recommendedName>
</protein>
<name>A0A1H3DDT4_9BACI</name>
<feature type="coiled-coil region" evidence="1">
    <location>
        <begin position="25"/>
        <end position="59"/>
    </location>
</feature>
<evidence type="ECO:0008006" key="4">
    <source>
        <dbReference type="Google" id="ProtNLM"/>
    </source>
</evidence>
<accession>A0A1H3DDT4</accession>
<reference evidence="2 3" key="1">
    <citation type="submission" date="2016-10" db="EMBL/GenBank/DDBJ databases">
        <authorList>
            <person name="Varghese N."/>
            <person name="Submissions S."/>
        </authorList>
    </citation>
    <scope>NUCLEOTIDE SEQUENCE [LARGE SCALE GENOMIC DNA]</scope>
    <source>
        <strain evidence="2 3">DSM 20748</strain>
    </source>
</reference>
<gene>
    <name evidence="2" type="ORF">SAMN04488081_0928</name>
</gene>
<evidence type="ECO:0000313" key="3">
    <source>
        <dbReference type="Proteomes" id="UP000198647"/>
    </source>
</evidence>
<sequence>MNLTQLEKKLDEHYQKISTSISEYAKSIEARLTEQVQTNKQLQKKLDKSEAKRQEAEVKAKDADKWEKKYYRLKETGGSGKTERKIRTVTRYTAYVVFNGRPMEVGTYDNKEDAYAAEKRAAKELAKN</sequence>
<evidence type="ECO:0000313" key="2">
    <source>
        <dbReference type="EMBL" id="SDX64585.1"/>
    </source>
</evidence>
<evidence type="ECO:0000256" key="1">
    <source>
        <dbReference type="SAM" id="Coils"/>
    </source>
</evidence>